<proteinExistence type="predicted"/>
<dbReference type="PATRIC" id="fig|1415166.3.peg.1622"/>
<dbReference type="KEGG" id="nno:NONO_c15950"/>
<keyword evidence="2" id="KW-0812">Transmembrane</keyword>
<dbReference type="Proteomes" id="UP000019150">
    <property type="component" value="Chromosome"/>
</dbReference>
<dbReference type="OrthoDB" id="4570210at2"/>
<dbReference type="HOGENOM" id="CLU_989835_0_0_11"/>
<keyword evidence="4" id="KW-1185">Reference proteome</keyword>
<dbReference type="EMBL" id="CP006850">
    <property type="protein sequence ID" value="AHH16396.1"/>
    <property type="molecule type" value="Genomic_DNA"/>
</dbReference>
<evidence type="ECO:0000256" key="1">
    <source>
        <dbReference type="SAM" id="MobiDB-lite"/>
    </source>
</evidence>
<keyword evidence="2" id="KW-0472">Membrane</keyword>
<reference evidence="3 4" key="1">
    <citation type="journal article" date="2014" name="Appl. Environ. Microbiol.">
        <title>Insights into the Microbial Degradation of Rubber and Gutta-Percha by Analysis of the Complete Genome of Nocardia nova SH22a.</title>
        <authorList>
            <person name="Luo Q."/>
            <person name="Hiessl S."/>
            <person name="Poehlein A."/>
            <person name="Daniel R."/>
            <person name="Steinbuchel A."/>
        </authorList>
    </citation>
    <scope>NUCLEOTIDE SEQUENCE [LARGE SCALE GENOMIC DNA]</scope>
    <source>
        <strain evidence="3">SH22a</strain>
    </source>
</reference>
<dbReference type="SUPFAM" id="SSF54001">
    <property type="entry name" value="Cysteine proteinases"/>
    <property type="match status" value="1"/>
</dbReference>
<evidence type="ECO:0000313" key="3">
    <source>
        <dbReference type="EMBL" id="AHH16396.1"/>
    </source>
</evidence>
<feature type="region of interest" description="Disordered" evidence="1">
    <location>
        <begin position="74"/>
        <end position="113"/>
    </location>
</feature>
<keyword evidence="2" id="KW-1133">Transmembrane helix</keyword>
<accession>W5TGP7</accession>
<feature type="transmembrane region" description="Helical" evidence="2">
    <location>
        <begin position="20"/>
        <end position="53"/>
    </location>
</feature>
<dbReference type="RefSeq" id="WP_025347906.1">
    <property type="nucleotide sequence ID" value="NZ_CP006850.1"/>
</dbReference>
<protein>
    <submittedName>
        <fullName evidence="3">Uncharacterized protein</fullName>
    </submittedName>
</protein>
<feature type="compositionally biased region" description="Low complexity" evidence="1">
    <location>
        <begin position="75"/>
        <end position="88"/>
    </location>
</feature>
<organism evidence="3 4">
    <name type="scientific">Nocardia nova SH22a</name>
    <dbReference type="NCBI Taxonomy" id="1415166"/>
    <lineage>
        <taxon>Bacteria</taxon>
        <taxon>Bacillati</taxon>
        <taxon>Actinomycetota</taxon>
        <taxon>Actinomycetes</taxon>
        <taxon>Mycobacteriales</taxon>
        <taxon>Nocardiaceae</taxon>
        <taxon>Nocardia</taxon>
    </lineage>
</organism>
<gene>
    <name evidence="3" type="ORF">NONO_c15950</name>
</gene>
<dbReference type="eggNOG" id="COG0791">
    <property type="taxonomic scope" value="Bacteria"/>
</dbReference>
<evidence type="ECO:0000256" key="2">
    <source>
        <dbReference type="SAM" id="Phobius"/>
    </source>
</evidence>
<dbReference type="AlphaFoldDB" id="W5TGP7"/>
<dbReference type="Gene3D" id="3.90.1720.10">
    <property type="entry name" value="endopeptidase domain like (from Nostoc punctiforme)"/>
    <property type="match status" value="1"/>
</dbReference>
<sequence>MNDKASKPAAQSTYGLLAKAAWLVTFLPGWVLVGLLLFTGLVTAVILIALIVGSSYSGAAEDFRYQCDSALGPDTETSGIETTTTARGAARETQEQPPASDIPTANPYAEMTVDPDDPDVSQWQRDCIAAMASAPYQLPESQAFNTGPAVDCARQLAMSLVGQPVGGAAVLSKNVIYQASAGAATGRCAIAGAEPAPVAGGCDRTPASVGQTPALLVVLPDTVAAQGVCGQRVDPAAASAGDLVFWDYRRHAPTRVGIAVGSQLMVTVDPATGGVVESVFPSGGGVRVKRVLGSSS</sequence>
<dbReference type="STRING" id="1415166.NONO_c15950"/>
<dbReference type="InterPro" id="IPR038765">
    <property type="entry name" value="Papain-like_cys_pep_sf"/>
</dbReference>
<name>W5TGP7_9NOCA</name>
<evidence type="ECO:0000313" key="4">
    <source>
        <dbReference type="Proteomes" id="UP000019150"/>
    </source>
</evidence>